<reference evidence="12" key="1">
    <citation type="journal article" date="2015" name="Nature">
        <title>Complex archaea that bridge the gap between prokaryotes and eukaryotes.</title>
        <authorList>
            <person name="Spang A."/>
            <person name="Saw J.H."/>
            <person name="Jorgensen S.L."/>
            <person name="Zaremba-Niedzwiedzka K."/>
            <person name="Martijn J."/>
            <person name="Lind A.E."/>
            <person name="van Eijk R."/>
            <person name="Schleper C."/>
            <person name="Guy L."/>
            <person name="Ettema T.J."/>
        </authorList>
    </citation>
    <scope>NUCLEOTIDE SEQUENCE</scope>
</reference>
<gene>
    <name evidence="12" type="ORF">LCGC14_2194370</name>
</gene>
<dbReference type="GO" id="GO:0042254">
    <property type="term" value="P:ribosome biogenesis"/>
    <property type="evidence" value="ECO:0007669"/>
    <property type="project" value="UniProtKB-KW"/>
</dbReference>
<dbReference type="GO" id="GO:0005525">
    <property type="term" value="F:GTP binding"/>
    <property type="evidence" value="ECO:0007669"/>
    <property type="project" value="UniProtKB-KW"/>
</dbReference>
<dbReference type="Pfam" id="PF03193">
    <property type="entry name" value="RsgA_GTPase"/>
    <property type="match status" value="1"/>
</dbReference>
<evidence type="ECO:0000256" key="8">
    <source>
        <dbReference type="ARBA" id="ARBA00022884"/>
    </source>
</evidence>
<dbReference type="Gene3D" id="1.10.40.50">
    <property type="entry name" value="Probable gtpase engc, domain 3"/>
    <property type="match status" value="1"/>
</dbReference>
<dbReference type="AlphaFoldDB" id="A0A0F9E5M9"/>
<dbReference type="GO" id="GO:0019843">
    <property type="term" value="F:rRNA binding"/>
    <property type="evidence" value="ECO:0007669"/>
    <property type="project" value="UniProtKB-KW"/>
</dbReference>
<dbReference type="HAMAP" id="MF_01820">
    <property type="entry name" value="GTPase_RsgA"/>
    <property type="match status" value="1"/>
</dbReference>
<proteinExistence type="inferred from homology"/>
<keyword evidence="3" id="KW-0479">Metal-binding</keyword>
<dbReference type="InterPro" id="IPR004881">
    <property type="entry name" value="Ribosome_biogen_GTPase_RsgA"/>
</dbReference>
<dbReference type="InterPro" id="IPR027417">
    <property type="entry name" value="P-loop_NTPase"/>
</dbReference>
<keyword evidence="4" id="KW-0699">rRNA-binding</keyword>
<protein>
    <recommendedName>
        <fullName evidence="13">Small ribosomal subunit biogenesis GTPase RsgA</fullName>
    </recommendedName>
</protein>
<dbReference type="Gene3D" id="3.40.50.300">
    <property type="entry name" value="P-loop containing nucleotide triphosphate hydrolases"/>
    <property type="match status" value="1"/>
</dbReference>
<keyword evidence="8" id="KW-0694">RNA-binding</keyword>
<evidence type="ECO:0000256" key="7">
    <source>
        <dbReference type="ARBA" id="ARBA00022833"/>
    </source>
</evidence>
<evidence type="ECO:0000256" key="9">
    <source>
        <dbReference type="ARBA" id="ARBA00023134"/>
    </source>
</evidence>
<keyword evidence="1" id="KW-0963">Cytoplasm</keyword>
<keyword evidence="2" id="KW-0690">Ribosome biogenesis</keyword>
<evidence type="ECO:0000259" key="11">
    <source>
        <dbReference type="PROSITE" id="PS51721"/>
    </source>
</evidence>
<dbReference type="NCBIfam" id="TIGR00157">
    <property type="entry name" value="ribosome small subunit-dependent GTPase A"/>
    <property type="match status" value="1"/>
</dbReference>
<organism evidence="12">
    <name type="scientific">marine sediment metagenome</name>
    <dbReference type="NCBI Taxonomy" id="412755"/>
    <lineage>
        <taxon>unclassified sequences</taxon>
        <taxon>metagenomes</taxon>
        <taxon>ecological metagenomes</taxon>
    </lineage>
</organism>
<evidence type="ECO:0000256" key="4">
    <source>
        <dbReference type="ARBA" id="ARBA00022730"/>
    </source>
</evidence>
<dbReference type="PANTHER" id="PTHR32120">
    <property type="entry name" value="SMALL RIBOSOMAL SUBUNIT BIOGENESIS GTPASE RSGA"/>
    <property type="match status" value="1"/>
</dbReference>
<dbReference type="PROSITE" id="PS50936">
    <property type="entry name" value="ENGC_GTPASE"/>
    <property type="match status" value="1"/>
</dbReference>
<dbReference type="GO" id="GO:0046872">
    <property type="term" value="F:metal ion binding"/>
    <property type="evidence" value="ECO:0007669"/>
    <property type="project" value="UniProtKB-KW"/>
</dbReference>
<evidence type="ECO:0000313" key="12">
    <source>
        <dbReference type="EMBL" id="KKL61531.1"/>
    </source>
</evidence>
<dbReference type="PANTHER" id="PTHR32120:SF10">
    <property type="entry name" value="SMALL RIBOSOMAL SUBUNIT BIOGENESIS GTPASE RSGA"/>
    <property type="match status" value="1"/>
</dbReference>
<dbReference type="PROSITE" id="PS51721">
    <property type="entry name" value="G_CP"/>
    <property type="match status" value="1"/>
</dbReference>
<feature type="domain" description="CP-type G" evidence="11">
    <location>
        <begin position="100"/>
        <end position="270"/>
    </location>
</feature>
<evidence type="ECO:0000256" key="1">
    <source>
        <dbReference type="ARBA" id="ARBA00022490"/>
    </source>
</evidence>
<dbReference type="CDD" id="cd01854">
    <property type="entry name" value="YjeQ_EngC"/>
    <property type="match status" value="1"/>
</dbReference>
<keyword evidence="9" id="KW-0342">GTP-binding</keyword>
<evidence type="ECO:0000259" key="10">
    <source>
        <dbReference type="PROSITE" id="PS50936"/>
    </source>
</evidence>
<evidence type="ECO:0000256" key="3">
    <source>
        <dbReference type="ARBA" id="ARBA00022723"/>
    </source>
</evidence>
<evidence type="ECO:0008006" key="13">
    <source>
        <dbReference type="Google" id="ProtNLM"/>
    </source>
</evidence>
<sequence>MNNYSESDNKALEQLGFDQWFQDQSKRYIKDNFSIARIVEVNRNSYKVRGGQHNTTARLSGRFVFKVKNKIDYPTVGDWVVIQCTKHRSTASIRNILPRKSLLKRKDPGRAVEFQLIAANIDYAFVIQSVDANFDLNRLERYLVMVNESAIQPIVVLNKTDLISDDELSRINAKVERFNSKYLFLPISCVTGDGIETLRNELKLNQTYCLLGSSGVGKTTLLNTLIGEDLFAVNEVREKDGKGMHTTIRRHLIRLESGSIFIDTPGMRELGNFAIDAGLEETFSEIASYGSQCHFNDCSHTHEKKCAVIAAVEQGIINEDSYKNFIKIQEESAFYEKSLLDKQRKDKASTKLHKKFMKASRKK</sequence>
<keyword evidence="5" id="KW-0547">Nucleotide-binding</keyword>
<dbReference type="InterPro" id="IPR030378">
    <property type="entry name" value="G_CP_dom"/>
</dbReference>
<dbReference type="EMBL" id="LAZR01028790">
    <property type="protein sequence ID" value="KKL61531.1"/>
    <property type="molecule type" value="Genomic_DNA"/>
</dbReference>
<feature type="domain" description="EngC GTPase" evidence="10">
    <location>
        <begin position="119"/>
        <end position="268"/>
    </location>
</feature>
<keyword evidence="6" id="KW-0378">Hydrolase</keyword>
<dbReference type="InterPro" id="IPR010914">
    <property type="entry name" value="RsgA_GTPase_dom"/>
</dbReference>
<name>A0A0F9E5M9_9ZZZZ</name>
<evidence type="ECO:0000256" key="6">
    <source>
        <dbReference type="ARBA" id="ARBA00022801"/>
    </source>
</evidence>
<dbReference type="SUPFAM" id="SSF52540">
    <property type="entry name" value="P-loop containing nucleoside triphosphate hydrolases"/>
    <property type="match status" value="1"/>
</dbReference>
<evidence type="ECO:0000256" key="2">
    <source>
        <dbReference type="ARBA" id="ARBA00022517"/>
    </source>
</evidence>
<accession>A0A0F9E5M9</accession>
<comment type="caution">
    <text evidence="12">The sequence shown here is derived from an EMBL/GenBank/DDBJ whole genome shotgun (WGS) entry which is preliminary data.</text>
</comment>
<keyword evidence="7" id="KW-0862">Zinc</keyword>
<dbReference type="GO" id="GO:0003924">
    <property type="term" value="F:GTPase activity"/>
    <property type="evidence" value="ECO:0007669"/>
    <property type="project" value="InterPro"/>
</dbReference>
<evidence type="ECO:0000256" key="5">
    <source>
        <dbReference type="ARBA" id="ARBA00022741"/>
    </source>
</evidence>